<reference evidence="2 3" key="1">
    <citation type="submission" date="2023-07" db="EMBL/GenBank/DDBJ databases">
        <title>Sequencing the genomes of 1000 actinobacteria strains.</title>
        <authorList>
            <person name="Klenk H.-P."/>
        </authorList>
    </citation>
    <scope>NUCLEOTIDE SEQUENCE [LARGE SCALE GENOMIC DNA]</scope>
    <source>
        <strain evidence="2 3">DSM 44711</strain>
    </source>
</reference>
<feature type="region of interest" description="Disordered" evidence="1">
    <location>
        <begin position="311"/>
        <end position="616"/>
    </location>
</feature>
<name>A0AAE3ZU70_9ACTN</name>
<feature type="region of interest" description="Disordered" evidence="1">
    <location>
        <begin position="746"/>
        <end position="787"/>
    </location>
</feature>
<comment type="caution">
    <text evidence="2">The sequence shown here is derived from an EMBL/GenBank/DDBJ whole genome shotgun (WGS) entry which is preliminary data.</text>
</comment>
<evidence type="ECO:0000256" key="1">
    <source>
        <dbReference type="SAM" id="MobiDB-lite"/>
    </source>
</evidence>
<gene>
    <name evidence="2" type="ORF">J2S44_004498</name>
</gene>
<feature type="compositionally biased region" description="Polar residues" evidence="1">
    <location>
        <begin position="362"/>
        <end position="389"/>
    </location>
</feature>
<feature type="compositionally biased region" description="Pro residues" evidence="1">
    <location>
        <begin position="347"/>
        <end position="356"/>
    </location>
</feature>
<feature type="compositionally biased region" description="Basic and acidic residues" evidence="1">
    <location>
        <begin position="478"/>
        <end position="494"/>
    </location>
</feature>
<dbReference type="AlphaFoldDB" id="A0AAE3ZU70"/>
<feature type="compositionally biased region" description="Pro residues" evidence="1">
    <location>
        <begin position="522"/>
        <end position="531"/>
    </location>
</feature>
<feature type="compositionally biased region" description="Basic and acidic residues" evidence="1">
    <location>
        <begin position="762"/>
        <end position="772"/>
    </location>
</feature>
<evidence type="ECO:0000313" key="2">
    <source>
        <dbReference type="EMBL" id="MDR7324248.1"/>
    </source>
</evidence>
<dbReference type="Proteomes" id="UP001183629">
    <property type="component" value="Unassembled WGS sequence"/>
</dbReference>
<evidence type="ECO:0000313" key="3">
    <source>
        <dbReference type="Proteomes" id="UP001183629"/>
    </source>
</evidence>
<evidence type="ECO:0008006" key="4">
    <source>
        <dbReference type="Google" id="ProtNLM"/>
    </source>
</evidence>
<organism evidence="2 3">
    <name type="scientific">Catenuloplanes niger</name>
    <dbReference type="NCBI Taxonomy" id="587534"/>
    <lineage>
        <taxon>Bacteria</taxon>
        <taxon>Bacillati</taxon>
        <taxon>Actinomycetota</taxon>
        <taxon>Actinomycetes</taxon>
        <taxon>Micromonosporales</taxon>
        <taxon>Micromonosporaceae</taxon>
        <taxon>Catenuloplanes</taxon>
    </lineage>
</organism>
<sequence>MALVRVYCGLASADSSARRATEGQSLMVAVVDDAGRQLHVSEISDDASGFARLSSLLAERASGSPSVSVAADSDDLLVTSLLTAAGRPLAVADDDDADDFASRFAGDEAPSSPGARRAVGLARALQAGALTAINVAPPAGLVGYQPVLNAHAALAIGRHAAAVALREVLRELYPAALRAYPDPADPLVLAVLAAVPEPSRLGGGAPGRDREITVTTEAIASQIVADGVAPAEQVHAAITALQASVNEAARRGVNRALAPTVAETVRQAVAAVRACDAACETLVATLASRIVAPAPATDRRLLGASAEPAAAAPSAAPLHPVRGGGAAAAMGSRRARIQASEGQTPGAPVPTGPPPFAVAASSDMTGPDTSLSPLSRPDTSSIQLDSTTGAFRRVDLTAGRRAAREGTGENVPVSPAGRRPDSLANRPVSAPPPPPPGLTPIHPGVRPGPKPPTRTPSPADSGEPFRAPLTTAAINSSRAEHRQRMAELTSRDTDLPAANGINTPPPAGGGLTDIRLGMPPSRTTPPPPAPEPGSRAAWPTHQDADERAHTGEQPQLRGPAGPEAPTMAETLRVRPPWQSDDLPPEPPVLRLVEPVNGRGDDPSLGTESYTPPLRLVDPTRRVADALDSSTPLPVDEGDGDLLIFSATASAWFTGHSKEDPVVETEAEPNWGRMDSAWQAAEQAARPAVGAETNAGLPKRVPQANLVPGSALREDRQLRIVRDAQSLAANTTGYFRGWRRGQEIGGFAVGGRPGRESAGGWDFTRDQGSRVDDTNDDEYEFRSATYRS</sequence>
<dbReference type="EMBL" id="JAVDYC010000001">
    <property type="protein sequence ID" value="MDR7324248.1"/>
    <property type="molecule type" value="Genomic_DNA"/>
</dbReference>
<accession>A0AAE3ZU70</accession>
<feature type="compositionally biased region" description="Pro residues" evidence="1">
    <location>
        <begin position="446"/>
        <end position="455"/>
    </location>
</feature>
<protein>
    <recommendedName>
        <fullName evidence="4">Transposase</fullName>
    </recommendedName>
</protein>
<proteinExistence type="predicted"/>
<keyword evidence="3" id="KW-1185">Reference proteome</keyword>
<feature type="compositionally biased region" description="Pro residues" evidence="1">
    <location>
        <begin position="429"/>
        <end position="438"/>
    </location>
</feature>